<reference evidence="5" key="2">
    <citation type="journal article" date="2017" name="Nat. Plants">
        <title>The Aegilops tauschii genome reveals multiple impacts of transposons.</title>
        <authorList>
            <person name="Zhao G."/>
            <person name="Zou C."/>
            <person name="Li K."/>
            <person name="Wang K."/>
            <person name="Li T."/>
            <person name="Gao L."/>
            <person name="Zhang X."/>
            <person name="Wang H."/>
            <person name="Yang Z."/>
            <person name="Liu X."/>
            <person name="Jiang W."/>
            <person name="Mao L."/>
            <person name="Kong X."/>
            <person name="Jiao Y."/>
            <person name="Jia J."/>
        </authorList>
    </citation>
    <scope>NUCLEOTIDE SEQUENCE [LARGE SCALE GENOMIC DNA]</scope>
    <source>
        <strain evidence="5">cv. AL8/78</strain>
    </source>
</reference>
<reference evidence="4" key="4">
    <citation type="submission" date="2019-03" db="UniProtKB">
        <authorList>
            <consortium name="EnsemblPlants"/>
        </authorList>
    </citation>
    <scope>IDENTIFICATION</scope>
</reference>
<dbReference type="Gene3D" id="1.20.58.2220">
    <property type="entry name" value="Formin, FH2 domain"/>
    <property type="match status" value="1"/>
</dbReference>
<dbReference type="Proteomes" id="UP000015105">
    <property type="component" value="Chromosome 6D"/>
</dbReference>
<protein>
    <recommendedName>
        <fullName evidence="3">FH2 domain-containing protein</fullName>
    </recommendedName>
</protein>
<reference evidence="4" key="5">
    <citation type="journal article" date="2021" name="G3 (Bethesda)">
        <title>Aegilops tauschii genome assembly Aet v5.0 features greater sequence contiguity and improved annotation.</title>
        <authorList>
            <person name="Wang L."/>
            <person name="Zhu T."/>
            <person name="Rodriguez J.C."/>
            <person name="Deal K.R."/>
            <person name="Dubcovsky J."/>
            <person name="McGuire P.E."/>
            <person name="Lux T."/>
            <person name="Spannagl M."/>
            <person name="Mayer K.F.X."/>
            <person name="Baldrich P."/>
            <person name="Meyers B.C."/>
            <person name="Huo N."/>
            <person name="Gu Y.Q."/>
            <person name="Zhou H."/>
            <person name="Devos K.M."/>
            <person name="Bennetzen J.L."/>
            <person name="Unver T."/>
            <person name="Budak H."/>
            <person name="Gulick P.J."/>
            <person name="Galiba G."/>
            <person name="Kalapos B."/>
            <person name="Nelson D.R."/>
            <person name="Li P."/>
            <person name="You F.M."/>
            <person name="Luo M.C."/>
            <person name="Dvorak J."/>
        </authorList>
    </citation>
    <scope>NUCLEOTIDE SEQUENCE [LARGE SCALE GENOMIC DNA]</scope>
    <source>
        <strain evidence="4">cv. AL8/78</strain>
    </source>
</reference>
<dbReference type="Pfam" id="PF02181">
    <property type="entry name" value="FH2"/>
    <property type="match status" value="1"/>
</dbReference>
<sequence>MPSTDAKRTRQRPPVASKQEKVHLIDLQRSKNCEIMLRNIKMPLPDLMASVLTLDDSIVDGDQVDYLIKFCPTKEEMELLKSYTGSKENLGKCEQVADVKNNLNTINDVAEEVRNSDKLKRVMQTILSLGNALNQGTARGESANPVVQGLFAASPTAVTKTAVCSFSKEKDCCFSYSSCRQAS</sequence>
<comment type="similarity">
    <text evidence="1">Belongs to the formin-like family. Class-II subfamily.</text>
</comment>
<dbReference type="AlphaFoldDB" id="A0A453PW55"/>
<dbReference type="EnsemblPlants" id="AET6Gv20880100.12">
    <property type="protein sequence ID" value="AET6Gv20880100.12"/>
    <property type="gene ID" value="AET6Gv20880100"/>
</dbReference>
<feature type="region of interest" description="Disordered" evidence="2">
    <location>
        <begin position="1"/>
        <end position="20"/>
    </location>
</feature>
<evidence type="ECO:0000256" key="2">
    <source>
        <dbReference type="SAM" id="MobiDB-lite"/>
    </source>
</evidence>
<dbReference type="InterPro" id="IPR051144">
    <property type="entry name" value="Formin_homology_domain"/>
</dbReference>
<dbReference type="InterPro" id="IPR015425">
    <property type="entry name" value="FH2_Formin"/>
</dbReference>
<evidence type="ECO:0000313" key="5">
    <source>
        <dbReference type="Proteomes" id="UP000015105"/>
    </source>
</evidence>
<dbReference type="PANTHER" id="PTHR45733">
    <property type="entry name" value="FORMIN-J"/>
    <property type="match status" value="1"/>
</dbReference>
<evidence type="ECO:0000259" key="3">
    <source>
        <dbReference type="PROSITE" id="PS51444"/>
    </source>
</evidence>
<name>A0A453PW55_AEGTS</name>
<accession>A0A453PW55</accession>
<organism evidence="4 5">
    <name type="scientific">Aegilops tauschii subsp. strangulata</name>
    <name type="common">Goatgrass</name>
    <dbReference type="NCBI Taxonomy" id="200361"/>
    <lineage>
        <taxon>Eukaryota</taxon>
        <taxon>Viridiplantae</taxon>
        <taxon>Streptophyta</taxon>
        <taxon>Embryophyta</taxon>
        <taxon>Tracheophyta</taxon>
        <taxon>Spermatophyta</taxon>
        <taxon>Magnoliopsida</taxon>
        <taxon>Liliopsida</taxon>
        <taxon>Poales</taxon>
        <taxon>Poaceae</taxon>
        <taxon>BOP clade</taxon>
        <taxon>Pooideae</taxon>
        <taxon>Triticodae</taxon>
        <taxon>Triticeae</taxon>
        <taxon>Triticinae</taxon>
        <taxon>Aegilops</taxon>
    </lineage>
</organism>
<dbReference type="SUPFAM" id="SSF101447">
    <property type="entry name" value="Formin homology 2 domain (FH2 domain)"/>
    <property type="match status" value="1"/>
</dbReference>
<evidence type="ECO:0000256" key="1">
    <source>
        <dbReference type="ARBA" id="ARBA00006468"/>
    </source>
</evidence>
<dbReference type="Gene3D" id="1.20.58.630">
    <property type="match status" value="1"/>
</dbReference>
<dbReference type="PANTHER" id="PTHR45733:SF5">
    <property type="entry name" value="FORMIN-LIKE PROTEIN 7"/>
    <property type="match status" value="1"/>
</dbReference>
<keyword evidence="5" id="KW-1185">Reference proteome</keyword>
<dbReference type="Gramene" id="AET6Gv20880100.12">
    <property type="protein sequence ID" value="AET6Gv20880100.12"/>
    <property type="gene ID" value="AET6Gv20880100"/>
</dbReference>
<dbReference type="InterPro" id="IPR042201">
    <property type="entry name" value="FH2_Formin_sf"/>
</dbReference>
<reference evidence="4" key="3">
    <citation type="journal article" date="2017" name="Nature">
        <title>Genome sequence of the progenitor of the wheat D genome Aegilops tauschii.</title>
        <authorList>
            <person name="Luo M.C."/>
            <person name="Gu Y.Q."/>
            <person name="Puiu D."/>
            <person name="Wang H."/>
            <person name="Twardziok S.O."/>
            <person name="Deal K.R."/>
            <person name="Huo N."/>
            <person name="Zhu T."/>
            <person name="Wang L."/>
            <person name="Wang Y."/>
            <person name="McGuire P.E."/>
            <person name="Liu S."/>
            <person name="Long H."/>
            <person name="Ramasamy R.K."/>
            <person name="Rodriguez J.C."/>
            <person name="Van S.L."/>
            <person name="Yuan L."/>
            <person name="Wang Z."/>
            <person name="Xia Z."/>
            <person name="Xiao L."/>
            <person name="Anderson O.D."/>
            <person name="Ouyang S."/>
            <person name="Liang Y."/>
            <person name="Zimin A.V."/>
            <person name="Pertea G."/>
            <person name="Qi P."/>
            <person name="Bennetzen J.L."/>
            <person name="Dai X."/>
            <person name="Dawson M.W."/>
            <person name="Muller H.G."/>
            <person name="Kugler K."/>
            <person name="Rivarola-Duarte L."/>
            <person name="Spannagl M."/>
            <person name="Mayer K.F.X."/>
            <person name="Lu F.H."/>
            <person name="Bevan M.W."/>
            <person name="Leroy P."/>
            <person name="Li P."/>
            <person name="You F.M."/>
            <person name="Sun Q."/>
            <person name="Liu Z."/>
            <person name="Lyons E."/>
            <person name="Wicker T."/>
            <person name="Salzberg S.L."/>
            <person name="Devos K.M."/>
            <person name="Dvorak J."/>
        </authorList>
    </citation>
    <scope>NUCLEOTIDE SEQUENCE [LARGE SCALE GENOMIC DNA]</scope>
    <source>
        <strain evidence="4">cv. AL8/78</strain>
    </source>
</reference>
<dbReference type="PROSITE" id="PS51444">
    <property type="entry name" value="FH2"/>
    <property type="match status" value="1"/>
</dbReference>
<feature type="domain" description="FH2" evidence="3">
    <location>
        <begin position="1"/>
        <end position="183"/>
    </location>
</feature>
<reference evidence="5" key="1">
    <citation type="journal article" date="2014" name="Science">
        <title>Ancient hybridizations among the ancestral genomes of bread wheat.</title>
        <authorList>
            <consortium name="International Wheat Genome Sequencing Consortium,"/>
            <person name="Marcussen T."/>
            <person name="Sandve S.R."/>
            <person name="Heier L."/>
            <person name="Spannagl M."/>
            <person name="Pfeifer M."/>
            <person name="Jakobsen K.S."/>
            <person name="Wulff B.B."/>
            <person name="Steuernagel B."/>
            <person name="Mayer K.F."/>
            <person name="Olsen O.A."/>
        </authorList>
    </citation>
    <scope>NUCLEOTIDE SEQUENCE [LARGE SCALE GENOMIC DNA]</scope>
    <source>
        <strain evidence="5">cv. AL8/78</strain>
    </source>
</reference>
<proteinExistence type="inferred from homology"/>
<evidence type="ECO:0000313" key="4">
    <source>
        <dbReference type="EnsemblPlants" id="AET6Gv20880100.12"/>
    </source>
</evidence>